<dbReference type="EMBL" id="REGN01008508">
    <property type="protein sequence ID" value="RNA03421.1"/>
    <property type="molecule type" value="Genomic_DNA"/>
</dbReference>
<gene>
    <name evidence="1" type="ORF">BpHYR1_054508</name>
</gene>
<evidence type="ECO:0000313" key="1">
    <source>
        <dbReference type="EMBL" id="RNA03421.1"/>
    </source>
</evidence>
<organism evidence="1 2">
    <name type="scientific">Brachionus plicatilis</name>
    <name type="common">Marine rotifer</name>
    <name type="synonym">Brachionus muelleri</name>
    <dbReference type="NCBI Taxonomy" id="10195"/>
    <lineage>
        <taxon>Eukaryota</taxon>
        <taxon>Metazoa</taxon>
        <taxon>Spiralia</taxon>
        <taxon>Gnathifera</taxon>
        <taxon>Rotifera</taxon>
        <taxon>Eurotatoria</taxon>
        <taxon>Monogononta</taxon>
        <taxon>Pseudotrocha</taxon>
        <taxon>Ploima</taxon>
        <taxon>Brachionidae</taxon>
        <taxon>Brachionus</taxon>
    </lineage>
</organism>
<accession>A0A3M7PXE3</accession>
<proteinExistence type="predicted"/>
<evidence type="ECO:0000313" key="2">
    <source>
        <dbReference type="Proteomes" id="UP000276133"/>
    </source>
</evidence>
<keyword evidence="2" id="KW-1185">Reference proteome</keyword>
<name>A0A3M7PXE3_BRAPC</name>
<dbReference type="Proteomes" id="UP000276133">
    <property type="component" value="Unassembled WGS sequence"/>
</dbReference>
<dbReference type="AlphaFoldDB" id="A0A3M7PXE3"/>
<reference evidence="1 2" key="1">
    <citation type="journal article" date="2018" name="Sci. Rep.">
        <title>Genomic signatures of local adaptation to the degree of environmental predictability in rotifers.</title>
        <authorList>
            <person name="Franch-Gras L."/>
            <person name="Hahn C."/>
            <person name="Garcia-Roger E.M."/>
            <person name="Carmona M.J."/>
            <person name="Serra M."/>
            <person name="Gomez A."/>
        </authorList>
    </citation>
    <scope>NUCLEOTIDE SEQUENCE [LARGE SCALE GENOMIC DNA]</scope>
    <source>
        <strain evidence="1">HYR1</strain>
    </source>
</reference>
<feature type="non-terminal residue" evidence="1">
    <location>
        <position position="1"/>
    </location>
</feature>
<comment type="caution">
    <text evidence="1">The sequence shown here is derived from an EMBL/GenBank/DDBJ whole genome shotgun (WGS) entry which is preliminary data.</text>
</comment>
<protein>
    <submittedName>
        <fullName evidence="1">Uncharacterized protein</fullName>
    </submittedName>
</protein>
<sequence>AYLAERGACDQAAGLNGYLEILKIKKKLSSFTYLSNLCIVEEAKNRFFYALFKNIISFGVYLESYEGLLWCFGFNIKKSCISNKMNTTNNKQFFAKISNGALSIFVVGINFGDRRLDPIT</sequence>